<gene>
    <name evidence="2" type="ORF">BDV23DRAFT_146439</name>
</gene>
<feature type="compositionally biased region" description="Basic and acidic residues" evidence="1">
    <location>
        <begin position="34"/>
        <end position="55"/>
    </location>
</feature>
<organism evidence="2">
    <name type="scientific">Petromyces alliaceus</name>
    <name type="common">Aspergillus alliaceus</name>
    <dbReference type="NCBI Taxonomy" id="209559"/>
    <lineage>
        <taxon>Eukaryota</taxon>
        <taxon>Fungi</taxon>
        <taxon>Dikarya</taxon>
        <taxon>Ascomycota</taxon>
        <taxon>Pezizomycotina</taxon>
        <taxon>Eurotiomycetes</taxon>
        <taxon>Eurotiomycetidae</taxon>
        <taxon>Eurotiales</taxon>
        <taxon>Aspergillaceae</taxon>
        <taxon>Aspergillus</taxon>
        <taxon>Aspergillus subgen. Circumdati</taxon>
    </lineage>
</organism>
<evidence type="ECO:0000313" key="2">
    <source>
        <dbReference type="EMBL" id="KAE8394813.1"/>
    </source>
</evidence>
<dbReference type="Proteomes" id="UP000326877">
    <property type="component" value="Unassembled WGS sequence"/>
</dbReference>
<evidence type="ECO:0000256" key="1">
    <source>
        <dbReference type="SAM" id="MobiDB-lite"/>
    </source>
</evidence>
<dbReference type="EMBL" id="ML735221">
    <property type="protein sequence ID" value="KAE8394813.1"/>
    <property type="molecule type" value="Genomic_DNA"/>
</dbReference>
<accession>A0A5N7CMV2</accession>
<dbReference type="AlphaFoldDB" id="A0A5N7CMV2"/>
<proteinExistence type="predicted"/>
<protein>
    <submittedName>
        <fullName evidence="2">Uncharacterized protein</fullName>
    </submittedName>
</protein>
<reference evidence="2" key="1">
    <citation type="submission" date="2019-04" db="EMBL/GenBank/DDBJ databases">
        <title>Friends and foes A comparative genomics studyof 23 Aspergillus species from section Flavi.</title>
        <authorList>
            <consortium name="DOE Joint Genome Institute"/>
            <person name="Kjaerbolling I."/>
            <person name="Vesth T."/>
            <person name="Frisvad J.C."/>
            <person name="Nybo J.L."/>
            <person name="Theobald S."/>
            <person name="Kildgaard S."/>
            <person name="Isbrandt T."/>
            <person name="Kuo A."/>
            <person name="Sato A."/>
            <person name="Lyhne E.K."/>
            <person name="Kogle M.E."/>
            <person name="Wiebenga A."/>
            <person name="Kun R.S."/>
            <person name="Lubbers R.J."/>
            <person name="Makela M.R."/>
            <person name="Barry K."/>
            <person name="Chovatia M."/>
            <person name="Clum A."/>
            <person name="Daum C."/>
            <person name="Haridas S."/>
            <person name="He G."/>
            <person name="LaButti K."/>
            <person name="Lipzen A."/>
            <person name="Mondo S."/>
            <person name="Riley R."/>
            <person name="Salamov A."/>
            <person name="Simmons B.A."/>
            <person name="Magnuson J.K."/>
            <person name="Henrissat B."/>
            <person name="Mortensen U.H."/>
            <person name="Larsen T.O."/>
            <person name="Devries R.P."/>
            <person name="Grigoriev I.V."/>
            <person name="Machida M."/>
            <person name="Baker S.E."/>
            <person name="Andersen M.R."/>
        </authorList>
    </citation>
    <scope>NUCLEOTIDE SEQUENCE [LARGE SCALE GENOMIC DNA]</scope>
    <source>
        <strain evidence="2">IBT 14317</strain>
    </source>
</reference>
<feature type="compositionally biased region" description="Polar residues" evidence="1">
    <location>
        <begin position="56"/>
        <end position="67"/>
    </location>
</feature>
<name>A0A5N7CMV2_PETAA</name>
<feature type="region of interest" description="Disordered" evidence="1">
    <location>
        <begin position="34"/>
        <end position="67"/>
    </location>
</feature>
<sequence length="84" mass="9651">MDYIVWICFISWSTTHTEPVECKHYHTTLREIESGKKELKERPEKPCNHGRDHSKGQTSSGDSTTSEGVWHKSLLAYECLGDLN</sequence>